<proteinExistence type="predicted"/>
<reference evidence="1 2" key="1">
    <citation type="journal article" date="2012" name="BMC Genomics">
        <title>Comparative genomics of the white-rot fungi, Phanerochaete carnosa and P. chrysosporium, to elucidate the genetic basis of the distinct wood types they colonize.</title>
        <authorList>
            <person name="Suzuki H."/>
            <person name="MacDonald J."/>
            <person name="Syed K."/>
            <person name="Salamov A."/>
            <person name="Hori C."/>
            <person name="Aerts A."/>
            <person name="Henrissat B."/>
            <person name="Wiebenga A."/>
            <person name="vanKuyk P.A."/>
            <person name="Barry K."/>
            <person name="Lindquist E."/>
            <person name="LaButti K."/>
            <person name="Lapidus A."/>
            <person name="Lucas S."/>
            <person name="Coutinho P."/>
            <person name="Gong Y."/>
            <person name="Samejima M."/>
            <person name="Mahadevan R."/>
            <person name="Abou-Zaid M."/>
            <person name="de Vries R.P."/>
            <person name="Igarashi K."/>
            <person name="Yadav J.S."/>
            <person name="Grigoriev I.V."/>
            <person name="Master E.R."/>
        </authorList>
    </citation>
    <scope>NUCLEOTIDE SEQUENCE [LARGE SCALE GENOMIC DNA]</scope>
    <source>
        <strain evidence="1 2">HHB-10118-sp</strain>
    </source>
</reference>
<dbReference type="KEGG" id="pco:PHACADRAFT_265765"/>
<evidence type="ECO:0000313" key="2">
    <source>
        <dbReference type="Proteomes" id="UP000008370"/>
    </source>
</evidence>
<organism evidence="1 2">
    <name type="scientific">Phanerochaete carnosa (strain HHB-10118-sp)</name>
    <name type="common">White-rot fungus</name>
    <name type="synonym">Peniophora carnosa</name>
    <dbReference type="NCBI Taxonomy" id="650164"/>
    <lineage>
        <taxon>Eukaryota</taxon>
        <taxon>Fungi</taxon>
        <taxon>Dikarya</taxon>
        <taxon>Basidiomycota</taxon>
        <taxon>Agaricomycotina</taxon>
        <taxon>Agaricomycetes</taxon>
        <taxon>Polyporales</taxon>
        <taxon>Phanerochaetaceae</taxon>
        <taxon>Phanerochaete</taxon>
    </lineage>
</organism>
<dbReference type="HOGENOM" id="CLU_2469833_0_0_1"/>
<evidence type="ECO:0000313" key="1">
    <source>
        <dbReference type="EMBL" id="EKM49185.1"/>
    </source>
</evidence>
<keyword evidence="2" id="KW-1185">Reference proteome</keyword>
<dbReference type="EMBL" id="JH930515">
    <property type="protein sequence ID" value="EKM49185.1"/>
    <property type="molecule type" value="Genomic_DNA"/>
</dbReference>
<dbReference type="GeneID" id="18919194"/>
<dbReference type="InParanoid" id="K5VR18"/>
<protein>
    <submittedName>
        <fullName evidence="1">Uncharacterized protein</fullName>
    </submittedName>
</protein>
<dbReference type="RefSeq" id="XP_007402264.1">
    <property type="nucleotide sequence ID" value="XM_007402202.1"/>
</dbReference>
<name>K5VR18_PHACS</name>
<dbReference type="Proteomes" id="UP000008370">
    <property type="component" value="Unassembled WGS sequence"/>
</dbReference>
<sequence>MEEVEGQKNGIGLAYNALSLDSSRAFCGSCEEVELCDLPGMDWQNVSSVEKAISVIPDCSRTLHTTAGAVSGRQRTASEVLKPSDCRP</sequence>
<accession>K5VR18</accession>
<gene>
    <name evidence="1" type="ORF">PHACADRAFT_265765</name>
</gene>
<dbReference type="AlphaFoldDB" id="K5VR18"/>